<name>A0A2A5WTJ6_9GAMM</name>
<accession>A0A2A5WTJ6</accession>
<protein>
    <submittedName>
        <fullName evidence="1">Translocation protein TolB</fullName>
    </submittedName>
</protein>
<sequence>MSRRHLLRNSLLGLAATAVVPGTLAGQIRSPLRIAELALNTWRHPLGATIPVGAELRLLATSGEKVPGTHFEWHYLPDGGATFPTPDGGWIYVSNSESREAGGVSALRFSRAGTFFDAYSILTGSIRNCAGGKTPWGTWLSCEERGDDSLVYECDPTGDKAAVAHPHFGSFNHEAAAVDPKTHQVYLTEDVSDGCLYRFSPETMGDLTRGTLQVATLSDGDRLDWLDLDEVNNVKDPGIQLRYRFENAARFAGGEGIVYGSGYVYFTTKKDNRVWTLELATQKLDIIYDIATSKTPILAGVDNIEISQNGDLIIAEDGGDMQLVVLDDQYQAVPLVTLHDQEDSELAGPAFSPDGSRLYFSSQRGSDDRGLTYEMILPA</sequence>
<evidence type="ECO:0000313" key="1">
    <source>
        <dbReference type="EMBL" id="PDH39557.1"/>
    </source>
</evidence>
<dbReference type="InterPro" id="IPR008557">
    <property type="entry name" value="PhoX"/>
</dbReference>
<proteinExistence type="predicted"/>
<dbReference type="EMBL" id="NTKD01000023">
    <property type="protein sequence ID" value="PDH39557.1"/>
    <property type="molecule type" value="Genomic_DNA"/>
</dbReference>
<evidence type="ECO:0000313" key="2">
    <source>
        <dbReference type="Proteomes" id="UP000219327"/>
    </source>
</evidence>
<dbReference type="PANTHER" id="PTHR35399:SF2">
    <property type="entry name" value="DUF839 DOMAIN-CONTAINING PROTEIN"/>
    <property type="match status" value="1"/>
</dbReference>
<dbReference type="InterPro" id="IPR011042">
    <property type="entry name" value="6-blade_b-propeller_TolB-like"/>
</dbReference>
<dbReference type="Proteomes" id="UP000219327">
    <property type="component" value="Unassembled WGS sequence"/>
</dbReference>
<dbReference type="PANTHER" id="PTHR35399">
    <property type="entry name" value="SLR8030 PROTEIN"/>
    <property type="match status" value="1"/>
</dbReference>
<dbReference type="SUPFAM" id="SSF63825">
    <property type="entry name" value="YWTD domain"/>
    <property type="match status" value="1"/>
</dbReference>
<organism evidence="1 2">
    <name type="scientific">OM182 bacterium MED-G24</name>
    <dbReference type="NCBI Taxonomy" id="1986255"/>
    <lineage>
        <taxon>Bacteria</taxon>
        <taxon>Pseudomonadati</taxon>
        <taxon>Pseudomonadota</taxon>
        <taxon>Gammaproteobacteria</taxon>
        <taxon>OMG group</taxon>
        <taxon>OM182 clade</taxon>
    </lineage>
</organism>
<dbReference type="Pfam" id="PF07676">
    <property type="entry name" value="PD40"/>
    <property type="match status" value="1"/>
</dbReference>
<dbReference type="Pfam" id="PF05787">
    <property type="entry name" value="PhoX"/>
    <property type="match status" value="2"/>
</dbReference>
<dbReference type="InterPro" id="IPR011659">
    <property type="entry name" value="WD40"/>
</dbReference>
<reference evidence="1 2" key="1">
    <citation type="submission" date="2017-08" db="EMBL/GenBank/DDBJ databases">
        <title>Fine stratification of microbial communities through a metagenomic profile of the photic zone.</title>
        <authorList>
            <person name="Haro-Moreno J.M."/>
            <person name="Lopez-Perez M."/>
            <person name="De La Torre J."/>
            <person name="Picazo A."/>
            <person name="Camacho A."/>
            <person name="Rodriguez-Valera F."/>
        </authorList>
    </citation>
    <scope>NUCLEOTIDE SEQUENCE [LARGE SCALE GENOMIC DNA]</scope>
    <source>
        <strain evidence="1">MED-G24</strain>
    </source>
</reference>
<gene>
    <name evidence="1" type="ORF">CNE99_05430</name>
</gene>
<comment type="caution">
    <text evidence="1">The sequence shown here is derived from an EMBL/GenBank/DDBJ whole genome shotgun (WGS) entry which is preliminary data.</text>
</comment>
<dbReference type="AlphaFoldDB" id="A0A2A5WTJ6"/>
<dbReference type="Gene3D" id="2.120.10.30">
    <property type="entry name" value="TolB, C-terminal domain"/>
    <property type="match status" value="1"/>
</dbReference>